<feature type="compositionally biased region" description="Polar residues" evidence="1">
    <location>
        <begin position="184"/>
        <end position="195"/>
    </location>
</feature>
<evidence type="ECO:0000256" key="1">
    <source>
        <dbReference type="SAM" id="MobiDB-lite"/>
    </source>
</evidence>
<feature type="compositionally biased region" description="Low complexity" evidence="1">
    <location>
        <begin position="227"/>
        <end position="248"/>
    </location>
</feature>
<feature type="compositionally biased region" description="Polar residues" evidence="1">
    <location>
        <begin position="960"/>
        <end position="985"/>
    </location>
</feature>
<keyword evidence="3" id="KW-1185">Reference proteome</keyword>
<gene>
    <name evidence="2" type="ORF">CERSUDRAFT_107879</name>
</gene>
<dbReference type="EMBL" id="KB445804">
    <property type="protein sequence ID" value="EMD34137.1"/>
    <property type="molecule type" value="Genomic_DNA"/>
</dbReference>
<feature type="compositionally biased region" description="Basic and acidic residues" evidence="1">
    <location>
        <begin position="1075"/>
        <end position="1088"/>
    </location>
</feature>
<name>M2R6Y3_CERS8</name>
<accession>M2R6Y3</accession>
<feature type="compositionally biased region" description="Polar residues" evidence="1">
    <location>
        <begin position="308"/>
        <end position="324"/>
    </location>
</feature>
<feature type="compositionally biased region" description="Polar residues" evidence="1">
    <location>
        <begin position="713"/>
        <end position="730"/>
    </location>
</feature>
<feature type="compositionally biased region" description="Pro residues" evidence="1">
    <location>
        <begin position="832"/>
        <end position="843"/>
    </location>
</feature>
<evidence type="ECO:0000313" key="3">
    <source>
        <dbReference type="Proteomes" id="UP000016930"/>
    </source>
</evidence>
<dbReference type="STRING" id="914234.M2R6Y3"/>
<feature type="compositionally biased region" description="Pro residues" evidence="1">
    <location>
        <begin position="594"/>
        <end position="606"/>
    </location>
</feature>
<organism evidence="2 3">
    <name type="scientific">Ceriporiopsis subvermispora (strain B)</name>
    <name type="common">White-rot fungus</name>
    <name type="synonym">Gelatoporia subvermispora</name>
    <dbReference type="NCBI Taxonomy" id="914234"/>
    <lineage>
        <taxon>Eukaryota</taxon>
        <taxon>Fungi</taxon>
        <taxon>Dikarya</taxon>
        <taxon>Basidiomycota</taxon>
        <taxon>Agaricomycotina</taxon>
        <taxon>Agaricomycetes</taxon>
        <taxon>Polyporales</taxon>
        <taxon>Gelatoporiaceae</taxon>
        <taxon>Gelatoporia</taxon>
    </lineage>
</organism>
<feature type="compositionally biased region" description="Polar residues" evidence="1">
    <location>
        <begin position="357"/>
        <end position="366"/>
    </location>
</feature>
<feature type="region of interest" description="Disordered" evidence="1">
    <location>
        <begin position="571"/>
        <end position="730"/>
    </location>
</feature>
<feature type="region of interest" description="Disordered" evidence="1">
    <location>
        <begin position="1049"/>
        <end position="1088"/>
    </location>
</feature>
<feature type="region of interest" description="Disordered" evidence="1">
    <location>
        <begin position="298"/>
        <end position="389"/>
    </location>
</feature>
<feature type="compositionally biased region" description="Basic and acidic residues" evidence="1">
    <location>
        <begin position="641"/>
        <end position="657"/>
    </location>
</feature>
<sequence>MAQPTAVFPSSPLDGASLVRSNSRVSTASTGASLRRRSRTRTKTLTSRPRGKSLGRAEGGEGAGGFVDGTSPSGHFDDAPPLPIATPQFCDEPEELDGGSMHARASTPPGDQPPGAGTDRVERQPVRNTLDAAKASMGSADRARSLAASHELPPSALPRDIRSEGGPSRARLRGMSLPRPAFRNTGSSDSSAQPSPLTPADAPYSVPAIQVAGGERPNPRDSVLTQVSATSSSVYPASTSSGSCAESSVFPHSIEGHRDEESSFSPEIVSPGGSEFDPDDVSYRLRLLVNNNYFLPPAHNKPSPLALASQNNKRASTKPANSSFLDFFRRGRSKSKPTTPDAASPVATDLPAVPVLRTTSDSTTASGHVARPHARSMPPAPSHNLSRPPTATRVVVLREKMDDLHIAAREVEKEIKTRSHIPPREDKSEDDVIDPTDAVDLPLSSSYPFAVQASAVYGLNVNDPADAGVLAEHLPPPTSPGIWSTTSEEESWRKALLHEAVSLSLNNTPDPSFIATMTDPSIAPNSPTSPRESIPEQPVDTRAALKVKHHISRPILDDVKIRSELAELEYQLEPTEQRPPLNSRSLTAPARSPMDPPHSPWNPYQPPVRAETPHQPLPLSPAPRRSLINPVFSLSQPDLTESSRDHGSAVPSERDSRTSLQIVRKAVSSPGLSASRELEHSRSMLSITPPPSSHTRPPRGISPNPPESRAPTAFSSYRSAMSESRYSDDQMSFVTPLDTDAEQRGPRPSVTISLISEGRPSFDEYSHPSPTASAFQDALFGSCRSPSVLSRRSYVPEASPPSREPSPLPAGPPRQLAMSPPPRPSSSLMPTVLPPPPRPPPVKPVYRPSTSSRGSSDHVRRAAAVSRGPSMDTSSSPPLPDSRLSIAERRRAPSTSLSLRIPTEDVPPAIHSAPAPAPPTDFFDQLQSHPNAMDDLDTSDESDTEDTHDVTSIIVDSPQPAGTSSLRAPSTTSFTRLGNHSTPQFSSPPRPSDDLPPIAIDPSDRMKPIGNTPSLPPPGTYFASRKKGLRGISPVPSTEALVSTGLLPQSFSLSASPPPKSPTSPRRRPATANDAEGRSKRWQRESLQKFDGMLEQHIAAERDRMKRIASHISSASNRNPS</sequence>
<feature type="region of interest" description="Disordered" evidence="1">
    <location>
        <begin position="787"/>
        <end position="1036"/>
    </location>
</feature>
<dbReference type="OrthoDB" id="3261862at2759"/>
<dbReference type="Proteomes" id="UP000016930">
    <property type="component" value="Unassembled WGS sequence"/>
</dbReference>
<dbReference type="HOGENOM" id="CLU_007930_0_0_1"/>
<evidence type="ECO:0000313" key="2">
    <source>
        <dbReference type="EMBL" id="EMD34137.1"/>
    </source>
</evidence>
<feature type="region of interest" description="Disordered" evidence="1">
    <location>
        <begin position="514"/>
        <end position="539"/>
    </location>
</feature>
<feature type="compositionally biased region" description="Acidic residues" evidence="1">
    <location>
        <begin position="934"/>
        <end position="946"/>
    </location>
</feature>
<feature type="compositionally biased region" description="Pro residues" evidence="1">
    <location>
        <begin position="798"/>
        <end position="812"/>
    </location>
</feature>
<proteinExistence type="predicted"/>
<feature type="region of interest" description="Disordered" evidence="1">
    <location>
        <begin position="1"/>
        <end position="276"/>
    </location>
</feature>
<reference evidence="2 3" key="1">
    <citation type="journal article" date="2012" name="Proc. Natl. Acad. Sci. U.S.A.">
        <title>Comparative genomics of Ceriporiopsis subvermispora and Phanerochaete chrysosporium provide insight into selective ligninolysis.</title>
        <authorList>
            <person name="Fernandez-Fueyo E."/>
            <person name="Ruiz-Duenas F.J."/>
            <person name="Ferreira P."/>
            <person name="Floudas D."/>
            <person name="Hibbett D.S."/>
            <person name="Canessa P."/>
            <person name="Larrondo L.F."/>
            <person name="James T.Y."/>
            <person name="Seelenfreund D."/>
            <person name="Lobos S."/>
            <person name="Polanco R."/>
            <person name="Tello M."/>
            <person name="Honda Y."/>
            <person name="Watanabe T."/>
            <person name="Watanabe T."/>
            <person name="Ryu J.S."/>
            <person name="Kubicek C.P."/>
            <person name="Schmoll M."/>
            <person name="Gaskell J."/>
            <person name="Hammel K.E."/>
            <person name="St John F.J."/>
            <person name="Vanden Wymelenberg A."/>
            <person name="Sabat G."/>
            <person name="Splinter BonDurant S."/>
            <person name="Syed K."/>
            <person name="Yadav J.S."/>
            <person name="Doddapaneni H."/>
            <person name="Subramanian V."/>
            <person name="Lavin J.L."/>
            <person name="Oguiza J.A."/>
            <person name="Perez G."/>
            <person name="Pisabarro A.G."/>
            <person name="Ramirez L."/>
            <person name="Santoyo F."/>
            <person name="Master E."/>
            <person name="Coutinho P.M."/>
            <person name="Henrissat B."/>
            <person name="Lombard V."/>
            <person name="Magnuson J.K."/>
            <person name="Kuees U."/>
            <person name="Hori C."/>
            <person name="Igarashi K."/>
            <person name="Samejima M."/>
            <person name="Held B.W."/>
            <person name="Barry K.W."/>
            <person name="LaButti K.M."/>
            <person name="Lapidus A."/>
            <person name="Lindquist E.A."/>
            <person name="Lucas S.M."/>
            <person name="Riley R."/>
            <person name="Salamov A.A."/>
            <person name="Hoffmeister D."/>
            <person name="Schwenk D."/>
            <person name="Hadar Y."/>
            <person name="Yarden O."/>
            <person name="de Vries R.P."/>
            <person name="Wiebenga A."/>
            <person name="Stenlid J."/>
            <person name="Eastwood D."/>
            <person name="Grigoriev I.V."/>
            <person name="Berka R.M."/>
            <person name="Blanchette R.A."/>
            <person name="Kersten P."/>
            <person name="Martinez A.T."/>
            <person name="Vicuna R."/>
            <person name="Cullen D."/>
        </authorList>
    </citation>
    <scope>NUCLEOTIDE SEQUENCE [LARGE SCALE GENOMIC DNA]</scope>
    <source>
        <strain evidence="2 3">B</strain>
    </source>
</reference>
<dbReference type="AlphaFoldDB" id="M2R6Y3"/>
<feature type="compositionally biased region" description="Low complexity" evidence="1">
    <location>
        <begin position="869"/>
        <end position="885"/>
    </location>
</feature>
<protein>
    <submittedName>
        <fullName evidence="2">Uncharacterized protein</fullName>
    </submittedName>
</protein>